<keyword evidence="2" id="KW-0597">Phosphoprotein</keyword>
<feature type="domain" description="Thioester reductase (TE)" evidence="3">
    <location>
        <begin position="20"/>
        <end position="140"/>
    </location>
</feature>
<dbReference type="Proteomes" id="UP000287687">
    <property type="component" value="Unassembled WGS sequence"/>
</dbReference>
<dbReference type="Gene3D" id="3.40.50.720">
    <property type="entry name" value="NAD(P)-binding Rossmann-like Domain"/>
    <property type="match status" value="1"/>
</dbReference>
<evidence type="ECO:0000256" key="1">
    <source>
        <dbReference type="ARBA" id="ARBA00022450"/>
    </source>
</evidence>
<evidence type="ECO:0000313" key="5">
    <source>
        <dbReference type="Proteomes" id="UP000287687"/>
    </source>
</evidence>
<dbReference type="InterPro" id="IPR013120">
    <property type="entry name" value="FAR_NAD-bd"/>
</dbReference>
<evidence type="ECO:0000256" key="2">
    <source>
        <dbReference type="ARBA" id="ARBA00022553"/>
    </source>
</evidence>
<dbReference type="InterPro" id="IPR036291">
    <property type="entry name" value="NAD(P)-bd_dom_sf"/>
</dbReference>
<dbReference type="PANTHER" id="PTHR44845:SF6">
    <property type="entry name" value="BETA-ALANINE-ACTIVATING ENZYME"/>
    <property type="match status" value="1"/>
</dbReference>
<dbReference type="Pfam" id="PF07993">
    <property type="entry name" value="NAD_binding_4"/>
    <property type="match status" value="1"/>
</dbReference>
<organism evidence="4 5">
    <name type="scientific">Neorhizobium lilium</name>
    <dbReference type="NCBI Taxonomy" id="2503024"/>
    <lineage>
        <taxon>Bacteria</taxon>
        <taxon>Pseudomonadati</taxon>
        <taxon>Pseudomonadota</taxon>
        <taxon>Alphaproteobacteria</taxon>
        <taxon>Hyphomicrobiales</taxon>
        <taxon>Rhizobiaceae</taxon>
        <taxon>Rhizobium/Agrobacterium group</taxon>
        <taxon>Neorhizobium</taxon>
    </lineage>
</organism>
<sequence length="177" mass="18935">MNRVCAPCGDKCRGSEGGIAAGGNRVTPVHFVSTASVVARRGSNPSVIKEDTRLTIGEVEDTGYVQSKWVAEELMHAAAARGLPVTIHRPGRVSGHGQTGIGSTSIGFWHFIRSMLLLQAAPDLRSDRLTLAPVDDVAQALAALIERGEPGATYHLSNRMQTSIRAVVERRKELGII</sequence>
<reference evidence="4 5" key="1">
    <citation type="submission" date="2019-01" db="EMBL/GenBank/DDBJ databases">
        <title>The draft genome of Rhizobium sp. 24NR.</title>
        <authorList>
            <person name="Liu L."/>
            <person name="Liang L."/>
            <person name="Shi S."/>
            <person name="Xu L."/>
            <person name="Wang X."/>
            <person name="Li L."/>
            <person name="Zhang X."/>
        </authorList>
    </citation>
    <scope>NUCLEOTIDE SEQUENCE [LARGE SCALE GENOMIC DNA]</scope>
    <source>
        <strain evidence="4 5">24NR</strain>
    </source>
</reference>
<keyword evidence="1" id="KW-0596">Phosphopantetheine</keyword>
<accession>A0A444LMU9</accession>
<dbReference type="EMBL" id="SBIP01000001">
    <property type="protein sequence ID" value="RWX81630.1"/>
    <property type="molecule type" value="Genomic_DNA"/>
</dbReference>
<proteinExistence type="predicted"/>
<evidence type="ECO:0000259" key="3">
    <source>
        <dbReference type="Pfam" id="PF07993"/>
    </source>
</evidence>
<dbReference type="RefSeq" id="WP_128441657.1">
    <property type="nucleotide sequence ID" value="NZ_SBIP01000001.1"/>
</dbReference>
<comment type="caution">
    <text evidence="4">The sequence shown here is derived from an EMBL/GenBank/DDBJ whole genome shotgun (WGS) entry which is preliminary data.</text>
</comment>
<keyword evidence="5" id="KW-1185">Reference proteome</keyword>
<dbReference type="AlphaFoldDB" id="A0A444LMU9"/>
<protein>
    <submittedName>
        <fullName evidence="4">NAD-dependent epimerase/dehydratase family protein</fullName>
    </submittedName>
</protein>
<gene>
    <name evidence="4" type="ORF">EPK99_05015</name>
</gene>
<dbReference type="OrthoDB" id="9803968at2"/>
<dbReference type="SUPFAM" id="SSF51735">
    <property type="entry name" value="NAD(P)-binding Rossmann-fold domains"/>
    <property type="match status" value="1"/>
</dbReference>
<evidence type="ECO:0000313" key="4">
    <source>
        <dbReference type="EMBL" id="RWX81630.1"/>
    </source>
</evidence>
<dbReference type="PANTHER" id="PTHR44845">
    <property type="entry name" value="CARRIER DOMAIN-CONTAINING PROTEIN"/>
    <property type="match status" value="1"/>
</dbReference>
<name>A0A444LMU9_9HYPH</name>